<dbReference type="Gene3D" id="2.30.30.140">
    <property type="match status" value="1"/>
</dbReference>
<dbReference type="GO" id="GO:0005634">
    <property type="term" value="C:nucleus"/>
    <property type="evidence" value="ECO:0007669"/>
    <property type="project" value="UniProtKB-SubCell"/>
</dbReference>
<evidence type="ECO:0000313" key="11">
    <source>
        <dbReference type="Proteomes" id="UP000887116"/>
    </source>
</evidence>
<sequence length="218" mass="23985">MKLEAVDKRNPGLIRVATIADKTDHNLLIHFDGWSSMYDYWVDDNSPDIHPIHWCAKTGHPLEPPLVITSDQTGPCPTTGCLGQGHIKGPKYTSHHSAFGCPYSPINLNKIDTIGQDRVIITKESLNEFTKKISDQGGATDGLRLASAAKIPHPEQLNPLPVSPIRLWHSCFSIVCNVSNFNIKLVVWMTIVVHTTIKTLPTPVVMGLVMSKAIFSSS</sequence>
<dbReference type="PANTHER" id="PTHR12247">
    <property type="entry name" value="POLYCOMB GROUP PROTEIN"/>
    <property type="match status" value="1"/>
</dbReference>
<evidence type="ECO:0000256" key="6">
    <source>
        <dbReference type="ARBA" id="ARBA00023015"/>
    </source>
</evidence>
<gene>
    <name evidence="10" type="primary">L3mbtl4</name>
    <name evidence="10" type="ORF">TNCT_393571</name>
</gene>
<dbReference type="GO" id="GO:0042393">
    <property type="term" value="F:histone binding"/>
    <property type="evidence" value="ECO:0007669"/>
    <property type="project" value="TreeGrafter"/>
</dbReference>
<dbReference type="EMBL" id="BMAO01017641">
    <property type="protein sequence ID" value="GFR17313.1"/>
    <property type="molecule type" value="Genomic_DNA"/>
</dbReference>
<dbReference type="GO" id="GO:0008270">
    <property type="term" value="F:zinc ion binding"/>
    <property type="evidence" value="ECO:0007669"/>
    <property type="project" value="UniProtKB-KW"/>
</dbReference>
<dbReference type="InterPro" id="IPR002515">
    <property type="entry name" value="Znf_C2H2C"/>
</dbReference>
<dbReference type="PROSITE" id="PS51079">
    <property type="entry name" value="MBT"/>
    <property type="match status" value="1"/>
</dbReference>
<dbReference type="OrthoDB" id="6421009at2759"/>
<dbReference type="Proteomes" id="UP000887116">
    <property type="component" value="Unassembled WGS sequence"/>
</dbReference>
<keyword evidence="6" id="KW-0805">Transcription regulation</keyword>
<evidence type="ECO:0000256" key="8">
    <source>
        <dbReference type="ARBA" id="ARBA00023242"/>
    </source>
</evidence>
<dbReference type="Pfam" id="PF01530">
    <property type="entry name" value="zf-C2HC"/>
    <property type="match status" value="1"/>
</dbReference>
<evidence type="ECO:0000256" key="2">
    <source>
        <dbReference type="ARBA" id="ARBA00022723"/>
    </source>
</evidence>
<evidence type="ECO:0000256" key="1">
    <source>
        <dbReference type="ARBA" id="ARBA00004123"/>
    </source>
</evidence>
<organism evidence="10 11">
    <name type="scientific">Trichonephila clavata</name>
    <name type="common">Joro spider</name>
    <name type="synonym">Nephila clavata</name>
    <dbReference type="NCBI Taxonomy" id="2740835"/>
    <lineage>
        <taxon>Eukaryota</taxon>
        <taxon>Metazoa</taxon>
        <taxon>Ecdysozoa</taxon>
        <taxon>Arthropoda</taxon>
        <taxon>Chelicerata</taxon>
        <taxon>Arachnida</taxon>
        <taxon>Araneae</taxon>
        <taxon>Araneomorphae</taxon>
        <taxon>Entelegynae</taxon>
        <taxon>Araneoidea</taxon>
        <taxon>Nephilidae</taxon>
        <taxon>Trichonephila</taxon>
    </lineage>
</organism>
<evidence type="ECO:0000256" key="5">
    <source>
        <dbReference type="ARBA" id="ARBA00022833"/>
    </source>
</evidence>
<evidence type="ECO:0000256" key="4">
    <source>
        <dbReference type="ARBA" id="ARBA00022771"/>
    </source>
</evidence>
<comment type="caution">
    <text evidence="10">The sequence shown here is derived from an EMBL/GenBank/DDBJ whole genome shotgun (WGS) entry which is preliminary data.</text>
</comment>
<evidence type="ECO:0000256" key="3">
    <source>
        <dbReference type="ARBA" id="ARBA00022737"/>
    </source>
</evidence>
<evidence type="ECO:0000256" key="9">
    <source>
        <dbReference type="PROSITE-ProRule" id="PRU00459"/>
    </source>
</evidence>
<dbReference type="InterPro" id="IPR004092">
    <property type="entry name" value="Mbt"/>
</dbReference>
<dbReference type="AlphaFoldDB" id="A0A8X6H7A6"/>
<dbReference type="SMART" id="SM00561">
    <property type="entry name" value="MBT"/>
    <property type="match status" value="1"/>
</dbReference>
<protein>
    <submittedName>
        <fullName evidence="10">Lethal(3)malignant brain tumor-like protein 4</fullName>
    </submittedName>
</protein>
<dbReference type="CDD" id="cd20103">
    <property type="entry name" value="MBT_L3MBTL1-like_rpt3"/>
    <property type="match status" value="1"/>
</dbReference>
<keyword evidence="11" id="KW-1185">Reference proteome</keyword>
<reference evidence="10" key="1">
    <citation type="submission" date="2020-07" db="EMBL/GenBank/DDBJ databases">
        <title>Multicomponent nature underlies the extraordinary mechanical properties of spider dragline silk.</title>
        <authorList>
            <person name="Kono N."/>
            <person name="Nakamura H."/>
            <person name="Mori M."/>
            <person name="Yoshida Y."/>
            <person name="Ohtoshi R."/>
            <person name="Malay A.D."/>
            <person name="Moran D.A.P."/>
            <person name="Tomita M."/>
            <person name="Numata K."/>
            <person name="Arakawa K."/>
        </authorList>
    </citation>
    <scope>NUCLEOTIDE SEQUENCE</scope>
</reference>
<keyword evidence="5" id="KW-0862">Zinc</keyword>
<keyword evidence="4" id="KW-0863">Zinc-finger</keyword>
<evidence type="ECO:0000313" key="10">
    <source>
        <dbReference type="EMBL" id="GFR17313.1"/>
    </source>
</evidence>
<keyword evidence="7" id="KW-0804">Transcription</keyword>
<dbReference type="Gene3D" id="4.10.320.30">
    <property type="match status" value="1"/>
</dbReference>
<dbReference type="PROSITE" id="PS51802">
    <property type="entry name" value="ZF_CCHHC"/>
    <property type="match status" value="1"/>
</dbReference>
<dbReference type="InterPro" id="IPR050548">
    <property type="entry name" value="PcG_chromatin_remod_factors"/>
</dbReference>
<keyword evidence="3" id="KW-0677">Repeat</keyword>
<feature type="repeat" description="MBT" evidence="9">
    <location>
        <begin position="1"/>
        <end position="65"/>
    </location>
</feature>
<evidence type="ECO:0000256" key="7">
    <source>
        <dbReference type="ARBA" id="ARBA00023163"/>
    </source>
</evidence>
<comment type="subcellular location">
    <subcellularLocation>
        <location evidence="1">Nucleus</location>
    </subcellularLocation>
</comment>
<dbReference type="Pfam" id="PF02820">
    <property type="entry name" value="MBT"/>
    <property type="match status" value="1"/>
</dbReference>
<keyword evidence="2" id="KW-0479">Metal-binding</keyword>
<keyword evidence="8" id="KW-0539">Nucleus</keyword>
<name>A0A8X6H7A6_TRICU</name>
<accession>A0A8X6H7A6</accession>
<proteinExistence type="predicted"/>
<dbReference type="PANTHER" id="PTHR12247:SF131">
    <property type="entry name" value="LD05287P"/>
    <property type="match status" value="1"/>
</dbReference>
<dbReference type="SUPFAM" id="SSF63748">
    <property type="entry name" value="Tudor/PWWP/MBT"/>
    <property type="match status" value="1"/>
</dbReference>
<dbReference type="GO" id="GO:0003682">
    <property type="term" value="F:chromatin binding"/>
    <property type="evidence" value="ECO:0007669"/>
    <property type="project" value="TreeGrafter"/>
</dbReference>
<dbReference type="GO" id="GO:0045892">
    <property type="term" value="P:negative regulation of DNA-templated transcription"/>
    <property type="evidence" value="ECO:0007669"/>
    <property type="project" value="TreeGrafter"/>
</dbReference>